<dbReference type="RefSeq" id="XP_040760011.1">
    <property type="nucleotide sequence ID" value="XM_040902451.1"/>
</dbReference>
<accession>A0A165C660</accession>
<evidence type="ECO:0000313" key="3">
    <source>
        <dbReference type="EMBL" id="KZT02271.1"/>
    </source>
</evidence>
<keyword evidence="1" id="KW-1133">Transmembrane helix</keyword>
<evidence type="ECO:0000313" key="4">
    <source>
        <dbReference type="Proteomes" id="UP000076871"/>
    </source>
</evidence>
<feature type="transmembrane region" description="Helical" evidence="1">
    <location>
        <begin position="60"/>
        <end position="82"/>
    </location>
</feature>
<sequence>MSISTSEGITLLEEANLATYTFSAGAALIFFDHGITFSQEVQLFWGERTFSACLFFANRMVALVYAVWSIMNFYAVTVQCLIPPRLHIRGLINILELYGKHRGDQCGSHTYRTNLKRGYNITSIRRDRWRPTICYAPCVDSGL</sequence>
<dbReference type="InterPro" id="IPR045340">
    <property type="entry name" value="DUF6533"/>
</dbReference>
<dbReference type="AlphaFoldDB" id="A0A165C660"/>
<keyword evidence="1" id="KW-0812">Transmembrane</keyword>
<reference evidence="3 4" key="1">
    <citation type="journal article" date="2016" name="Mol. Biol. Evol.">
        <title>Comparative Genomics of Early-Diverging Mushroom-Forming Fungi Provides Insights into the Origins of Lignocellulose Decay Capabilities.</title>
        <authorList>
            <person name="Nagy L.G."/>
            <person name="Riley R."/>
            <person name="Tritt A."/>
            <person name="Adam C."/>
            <person name="Daum C."/>
            <person name="Floudas D."/>
            <person name="Sun H."/>
            <person name="Yadav J.S."/>
            <person name="Pangilinan J."/>
            <person name="Larsson K.H."/>
            <person name="Matsuura K."/>
            <person name="Barry K."/>
            <person name="Labutti K."/>
            <person name="Kuo R."/>
            <person name="Ohm R.A."/>
            <person name="Bhattacharya S.S."/>
            <person name="Shirouzu T."/>
            <person name="Yoshinaga Y."/>
            <person name="Martin F.M."/>
            <person name="Grigoriev I.V."/>
            <person name="Hibbett D.S."/>
        </authorList>
    </citation>
    <scope>NUCLEOTIDE SEQUENCE [LARGE SCALE GENOMIC DNA]</scope>
    <source>
        <strain evidence="3 4">93-53</strain>
    </source>
</reference>
<feature type="domain" description="DUF6533" evidence="2">
    <location>
        <begin position="20"/>
        <end position="63"/>
    </location>
</feature>
<dbReference type="OrthoDB" id="2745134at2759"/>
<dbReference type="InParanoid" id="A0A165C660"/>
<keyword evidence="4" id="KW-1185">Reference proteome</keyword>
<evidence type="ECO:0000259" key="2">
    <source>
        <dbReference type="Pfam" id="PF20151"/>
    </source>
</evidence>
<keyword evidence="1" id="KW-0472">Membrane</keyword>
<organism evidence="3 4">
    <name type="scientific">Laetiporus sulphureus 93-53</name>
    <dbReference type="NCBI Taxonomy" id="1314785"/>
    <lineage>
        <taxon>Eukaryota</taxon>
        <taxon>Fungi</taxon>
        <taxon>Dikarya</taxon>
        <taxon>Basidiomycota</taxon>
        <taxon>Agaricomycotina</taxon>
        <taxon>Agaricomycetes</taxon>
        <taxon>Polyporales</taxon>
        <taxon>Laetiporus</taxon>
    </lineage>
</organism>
<dbReference type="EMBL" id="KV427654">
    <property type="protein sequence ID" value="KZT02271.1"/>
    <property type="molecule type" value="Genomic_DNA"/>
</dbReference>
<protein>
    <recommendedName>
        <fullName evidence="2">DUF6533 domain-containing protein</fullName>
    </recommendedName>
</protein>
<proteinExistence type="predicted"/>
<dbReference type="GeneID" id="63819482"/>
<dbReference type="Proteomes" id="UP000076871">
    <property type="component" value="Unassembled WGS sequence"/>
</dbReference>
<name>A0A165C660_9APHY</name>
<gene>
    <name evidence="3" type="ORF">LAESUDRAFT_434371</name>
</gene>
<evidence type="ECO:0000256" key="1">
    <source>
        <dbReference type="SAM" id="Phobius"/>
    </source>
</evidence>
<dbReference type="Pfam" id="PF20151">
    <property type="entry name" value="DUF6533"/>
    <property type="match status" value="1"/>
</dbReference>